<keyword evidence="1" id="KW-0812">Transmembrane</keyword>
<dbReference type="AlphaFoldDB" id="A0A1F7HK51"/>
<proteinExistence type="predicted"/>
<gene>
    <name evidence="2" type="ORF">A3D08_03405</name>
</gene>
<protein>
    <submittedName>
        <fullName evidence="2">Uncharacterized protein</fullName>
    </submittedName>
</protein>
<reference evidence="2 3" key="1">
    <citation type="journal article" date="2016" name="Nat. Commun.">
        <title>Thousands of microbial genomes shed light on interconnected biogeochemical processes in an aquifer system.</title>
        <authorList>
            <person name="Anantharaman K."/>
            <person name="Brown C.T."/>
            <person name="Hug L.A."/>
            <person name="Sharon I."/>
            <person name="Castelle C.J."/>
            <person name="Probst A.J."/>
            <person name="Thomas B.C."/>
            <person name="Singh A."/>
            <person name="Wilkins M.J."/>
            <person name="Karaoz U."/>
            <person name="Brodie E.L."/>
            <person name="Williams K.H."/>
            <person name="Hubbard S.S."/>
            <person name="Banfield J.F."/>
        </authorList>
    </citation>
    <scope>NUCLEOTIDE SEQUENCE [LARGE SCALE GENOMIC DNA]</scope>
</reference>
<sequence>MDEQVPMAQAYVHEAEIAIQGIVHDATMHGLSARLPVNVPPHADKSLFMKALRQTAQLHAHDARDTYLLTKKRSWRYLASGFIFLIFCLLVGYVAQSFLGARFGIGRIIEESATVAGWVGMWRPVEMFLYELPELKSQQKLYAEIYQHILRLNDSTTAKQADQ</sequence>
<name>A0A1F7HK51_9BACT</name>
<comment type="caution">
    <text evidence="2">The sequence shown here is derived from an EMBL/GenBank/DDBJ whole genome shotgun (WGS) entry which is preliminary data.</text>
</comment>
<evidence type="ECO:0000256" key="1">
    <source>
        <dbReference type="SAM" id="Phobius"/>
    </source>
</evidence>
<dbReference type="Proteomes" id="UP000178098">
    <property type="component" value="Unassembled WGS sequence"/>
</dbReference>
<keyword evidence="1" id="KW-1133">Transmembrane helix</keyword>
<dbReference type="EMBL" id="MFZT01000013">
    <property type="protein sequence ID" value="OGK31607.1"/>
    <property type="molecule type" value="Genomic_DNA"/>
</dbReference>
<evidence type="ECO:0000313" key="3">
    <source>
        <dbReference type="Proteomes" id="UP000178098"/>
    </source>
</evidence>
<keyword evidence="1" id="KW-0472">Membrane</keyword>
<evidence type="ECO:0000313" key="2">
    <source>
        <dbReference type="EMBL" id="OGK31607.1"/>
    </source>
</evidence>
<feature type="transmembrane region" description="Helical" evidence="1">
    <location>
        <begin position="77"/>
        <end position="95"/>
    </location>
</feature>
<accession>A0A1F7HK51</accession>
<organism evidence="2 3">
    <name type="scientific">Candidatus Roizmanbacteria bacterium RIFCSPHIGHO2_02_FULL_43_11</name>
    <dbReference type="NCBI Taxonomy" id="1802043"/>
    <lineage>
        <taxon>Bacteria</taxon>
        <taxon>Candidatus Roizmaniibacteriota</taxon>
    </lineage>
</organism>